<evidence type="ECO:0000313" key="4">
    <source>
        <dbReference type="EMBL" id="MVT40776.1"/>
    </source>
</evidence>
<dbReference type="Gene3D" id="1.10.10.60">
    <property type="entry name" value="Homeodomain-like"/>
    <property type="match status" value="2"/>
</dbReference>
<keyword evidence="2" id="KW-0804">Transcription</keyword>
<dbReference type="Proteomes" id="UP000468388">
    <property type="component" value="Unassembled WGS sequence"/>
</dbReference>
<dbReference type="PANTHER" id="PTHR11019:SF190">
    <property type="entry name" value="ARAC-FAMILY REGULATORY PROTEIN"/>
    <property type="match status" value="1"/>
</dbReference>
<dbReference type="SUPFAM" id="SSF46689">
    <property type="entry name" value="Homeodomain-like"/>
    <property type="match status" value="2"/>
</dbReference>
<dbReference type="GO" id="GO:0003700">
    <property type="term" value="F:DNA-binding transcription factor activity"/>
    <property type="evidence" value="ECO:0007669"/>
    <property type="project" value="InterPro"/>
</dbReference>
<evidence type="ECO:0000259" key="3">
    <source>
        <dbReference type="PROSITE" id="PS01124"/>
    </source>
</evidence>
<evidence type="ECO:0000256" key="1">
    <source>
        <dbReference type="ARBA" id="ARBA00023015"/>
    </source>
</evidence>
<dbReference type="InterPro" id="IPR011051">
    <property type="entry name" value="RmlC_Cupin_sf"/>
</dbReference>
<dbReference type="SUPFAM" id="SSF51182">
    <property type="entry name" value="RmlC-like cupins"/>
    <property type="match status" value="1"/>
</dbReference>
<dbReference type="OrthoDB" id="1266582at2"/>
<evidence type="ECO:0000256" key="2">
    <source>
        <dbReference type="ARBA" id="ARBA00023163"/>
    </source>
</evidence>
<dbReference type="InterPro" id="IPR018060">
    <property type="entry name" value="HTH_AraC"/>
</dbReference>
<dbReference type="Pfam" id="PF12833">
    <property type="entry name" value="HTH_18"/>
    <property type="match status" value="1"/>
</dbReference>
<protein>
    <submittedName>
        <fullName evidence="4">Helix-turn-helix domain-containing protein</fullName>
    </submittedName>
</protein>
<dbReference type="EMBL" id="WRXO01000002">
    <property type="protein sequence ID" value="MVT40776.1"/>
    <property type="molecule type" value="Genomic_DNA"/>
</dbReference>
<dbReference type="AlphaFoldDB" id="A0A6N8J8Z8"/>
<feature type="domain" description="HTH araC/xylS-type" evidence="3">
    <location>
        <begin position="164"/>
        <end position="262"/>
    </location>
</feature>
<accession>A0A6N8J8Z8</accession>
<gene>
    <name evidence="4" type="ORF">GO495_09320</name>
</gene>
<dbReference type="PROSITE" id="PS01124">
    <property type="entry name" value="HTH_ARAC_FAMILY_2"/>
    <property type="match status" value="1"/>
</dbReference>
<proteinExistence type="predicted"/>
<dbReference type="RefSeq" id="WP_157299410.1">
    <property type="nucleotide sequence ID" value="NZ_BAAAZB010000010.1"/>
</dbReference>
<dbReference type="SMART" id="SM00342">
    <property type="entry name" value="HTH_ARAC"/>
    <property type="match status" value="1"/>
</dbReference>
<evidence type="ECO:0000313" key="5">
    <source>
        <dbReference type="Proteomes" id="UP000468388"/>
    </source>
</evidence>
<dbReference type="PANTHER" id="PTHR11019">
    <property type="entry name" value="HTH-TYPE TRANSCRIPTIONAL REGULATOR NIMR"/>
    <property type="match status" value="1"/>
</dbReference>
<keyword evidence="1" id="KW-0805">Transcription regulation</keyword>
<name>A0A6N8J8Z8_9BACT</name>
<comment type="caution">
    <text evidence="4">The sequence shown here is derived from an EMBL/GenBank/DDBJ whole genome shotgun (WGS) entry which is preliminary data.</text>
</comment>
<sequence length="264" mass="30476">MPQHGNYLDDIDVEPLSVYVMHEKAERKFPMHSHHKGQLTFVEGGIAYCNFPDRSLVIPARHYIWIPSQMEHYMVIRHSRSTTTRNLYFYSQDDDSHPFYNKMGIYPVNDLLLNMITYSAKWKEHVLPGDAGFRFLASLKDILPDVSTAAIPIGLPTTRHERLLPVLQYLAAHFDQNLTLESVSSHFGISERTLSRLFTNILEMSFVQYLKMLRVVKGIEMMLQTNQNLSEIAYQTGYGSIAAFSKVFYQLTNKRPSVFLQGIH</sequence>
<reference evidence="4 5" key="1">
    <citation type="submission" date="2019-12" db="EMBL/GenBank/DDBJ databases">
        <title>The draft genomic sequence of strain Chitinophaga oryziterrae JCM 16595.</title>
        <authorList>
            <person name="Zhang X."/>
        </authorList>
    </citation>
    <scope>NUCLEOTIDE SEQUENCE [LARGE SCALE GENOMIC DNA]</scope>
    <source>
        <strain evidence="4 5">JCM 16595</strain>
    </source>
</reference>
<organism evidence="4 5">
    <name type="scientific">Chitinophaga oryziterrae</name>
    <dbReference type="NCBI Taxonomy" id="1031224"/>
    <lineage>
        <taxon>Bacteria</taxon>
        <taxon>Pseudomonadati</taxon>
        <taxon>Bacteroidota</taxon>
        <taxon>Chitinophagia</taxon>
        <taxon>Chitinophagales</taxon>
        <taxon>Chitinophagaceae</taxon>
        <taxon>Chitinophaga</taxon>
    </lineage>
</organism>
<keyword evidence="5" id="KW-1185">Reference proteome</keyword>
<dbReference type="InterPro" id="IPR009057">
    <property type="entry name" value="Homeodomain-like_sf"/>
</dbReference>
<dbReference type="GO" id="GO:0043565">
    <property type="term" value="F:sequence-specific DNA binding"/>
    <property type="evidence" value="ECO:0007669"/>
    <property type="project" value="InterPro"/>
</dbReference>